<proteinExistence type="predicted"/>
<evidence type="ECO:0000256" key="1">
    <source>
        <dbReference type="ARBA" id="ARBA00001953"/>
    </source>
</evidence>
<dbReference type="PANTHER" id="PTHR43778:SF2">
    <property type="entry name" value="PYRUVATE CARBOXYLASE, MITOCHONDRIAL"/>
    <property type="match status" value="1"/>
</dbReference>
<reference evidence="20" key="2">
    <citation type="submission" date="2020-09" db="EMBL/GenBank/DDBJ databases">
        <authorList>
            <person name="Sun Q."/>
            <person name="Zhou Y."/>
        </authorList>
    </citation>
    <scope>NUCLEOTIDE SEQUENCE</scope>
    <source>
        <strain evidence="20">CGMCC 1.14988</strain>
    </source>
</reference>
<keyword evidence="7 11" id="KW-0547">Nucleotide-binding</keyword>
<keyword evidence="10" id="KW-0511">Multifunctional enzyme</keyword>
<comment type="function">
    <text evidence="11">Catalyzes a 2-step reaction, involving the ATP-dependent carboxylation of the covalently attached biotin in the first step and the transfer of the carboxyl group to pyruvate in the second.</text>
</comment>
<feature type="domain" description="Biotin carboxylation" evidence="18">
    <location>
        <begin position="1"/>
        <end position="449"/>
    </location>
</feature>
<dbReference type="CDD" id="cd06850">
    <property type="entry name" value="biotinyl_domain"/>
    <property type="match status" value="1"/>
</dbReference>
<evidence type="ECO:0000259" key="18">
    <source>
        <dbReference type="PROSITE" id="PS50979"/>
    </source>
</evidence>
<keyword evidence="8 11" id="KW-0067">ATP-binding</keyword>
<dbReference type="PROSITE" id="PS50968">
    <property type="entry name" value="BIOTINYL_LIPOYL"/>
    <property type="match status" value="1"/>
</dbReference>
<dbReference type="SUPFAM" id="SSF89000">
    <property type="entry name" value="post-HMGL domain-like"/>
    <property type="match status" value="1"/>
</dbReference>
<comment type="caution">
    <text evidence="20">The sequence shown here is derived from an EMBL/GenBank/DDBJ whole genome shotgun (WGS) entry which is preliminary data.</text>
</comment>
<dbReference type="Gene3D" id="3.10.600.10">
    <property type="entry name" value="pyruvate carboxylase f1077a mutant domain"/>
    <property type="match status" value="1"/>
</dbReference>
<dbReference type="Gene3D" id="3.30.470.20">
    <property type="entry name" value="ATP-grasp fold, B domain"/>
    <property type="match status" value="1"/>
</dbReference>
<dbReference type="GO" id="GO:0006094">
    <property type="term" value="P:gluconeogenesis"/>
    <property type="evidence" value="ECO:0007669"/>
    <property type="project" value="UniProtKB-UniPathway"/>
</dbReference>
<dbReference type="InterPro" id="IPR000089">
    <property type="entry name" value="Biotin_lipoyl"/>
</dbReference>
<evidence type="ECO:0000256" key="6">
    <source>
        <dbReference type="ARBA" id="ARBA00022723"/>
    </source>
</evidence>
<feature type="binding site" evidence="13">
    <location>
        <position position="116"/>
    </location>
    <ligand>
        <name>ATP</name>
        <dbReference type="ChEBI" id="CHEBI:30616"/>
    </ligand>
</feature>
<dbReference type="InterPro" id="IPR001882">
    <property type="entry name" value="Biotin_BS"/>
</dbReference>
<dbReference type="InterPro" id="IPR011053">
    <property type="entry name" value="Single_hybrid_motif"/>
</dbReference>
<dbReference type="NCBIfam" id="TIGR01235">
    <property type="entry name" value="pyruv_carbox"/>
    <property type="match status" value="1"/>
</dbReference>
<evidence type="ECO:0000256" key="12">
    <source>
        <dbReference type="PIRSR" id="PIRSR001594-1"/>
    </source>
</evidence>
<dbReference type="GO" id="GO:0005737">
    <property type="term" value="C:cytoplasm"/>
    <property type="evidence" value="ECO:0007669"/>
    <property type="project" value="TreeGrafter"/>
</dbReference>
<accession>A0A8J3EW24</accession>
<dbReference type="SUPFAM" id="SSF56059">
    <property type="entry name" value="Glutathione synthetase ATP-binding domain-like"/>
    <property type="match status" value="1"/>
</dbReference>
<dbReference type="Pfam" id="PF02785">
    <property type="entry name" value="Biotin_carb_C"/>
    <property type="match status" value="1"/>
</dbReference>
<dbReference type="NCBIfam" id="NF009554">
    <property type="entry name" value="PRK12999.1"/>
    <property type="match status" value="1"/>
</dbReference>
<evidence type="ECO:0000256" key="4">
    <source>
        <dbReference type="ARBA" id="ARBA00022432"/>
    </source>
</evidence>
<keyword evidence="4" id="KW-0312">Gluconeogenesis</keyword>
<evidence type="ECO:0000256" key="10">
    <source>
        <dbReference type="ARBA" id="ARBA00023268"/>
    </source>
</evidence>
<dbReference type="SUPFAM" id="SSF51230">
    <property type="entry name" value="Single hybrid motif"/>
    <property type="match status" value="1"/>
</dbReference>
<evidence type="ECO:0000256" key="14">
    <source>
        <dbReference type="PIRSR" id="PIRSR001594-3"/>
    </source>
</evidence>
<evidence type="ECO:0000313" key="20">
    <source>
        <dbReference type="EMBL" id="GGI02472.1"/>
    </source>
</evidence>
<feature type="domain" description="Lipoyl-binding" evidence="16">
    <location>
        <begin position="1054"/>
        <end position="1131"/>
    </location>
</feature>
<evidence type="ECO:0000256" key="11">
    <source>
        <dbReference type="PIRNR" id="PIRNR001594"/>
    </source>
</evidence>
<reference evidence="20" key="1">
    <citation type="journal article" date="2014" name="Int. J. Syst. Evol. Microbiol.">
        <title>Complete genome sequence of Corynebacterium casei LMG S-19264T (=DSM 44701T), isolated from a smear-ripened cheese.</title>
        <authorList>
            <consortium name="US DOE Joint Genome Institute (JGI-PGF)"/>
            <person name="Walter F."/>
            <person name="Albersmeier A."/>
            <person name="Kalinowski J."/>
            <person name="Ruckert C."/>
        </authorList>
    </citation>
    <scope>NUCLEOTIDE SEQUENCE</scope>
    <source>
        <strain evidence="20">CGMCC 1.14988</strain>
    </source>
</reference>
<dbReference type="PROSITE" id="PS00188">
    <property type="entry name" value="BIOTIN"/>
    <property type="match status" value="1"/>
</dbReference>
<dbReference type="InterPro" id="IPR011761">
    <property type="entry name" value="ATP-grasp"/>
</dbReference>
<comment type="catalytic activity">
    <reaction evidence="11">
        <text>hydrogencarbonate + pyruvate + ATP = oxaloacetate + ADP + phosphate + H(+)</text>
        <dbReference type="Rhea" id="RHEA:20844"/>
        <dbReference type="ChEBI" id="CHEBI:15361"/>
        <dbReference type="ChEBI" id="CHEBI:15378"/>
        <dbReference type="ChEBI" id="CHEBI:16452"/>
        <dbReference type="ChEBI" id="CHEBI:17544"/>
        <dbReference type="ChEBI" id="CHEBI:30616"/>
        <dbReference type="ChEBI" id="CHEBI:43474"/>
        <dbReference type="ChEBI" id="CHEBI:456216"/>
        <dbReference type="EC" id="6.4.1.1"/>
    </reaction>
</comment>
<dbReference type="SUPFAM" id="SSF51569">
    <property type="entry name" value="Aldolase"/>
    <property type="match status" value="1"/>
</dbReference>
<evidence type="ECO:0000256" key="13">
    <source>
        <dbReference type="PIRSR" id="PIRSR001594-2"/>
    </source>
</evidence>
<feature type="binding site" description="via carbamate group" evidence="14">
    <location>
        <position position="708"/>
    </location>
    <ligand>
        <name>Mn(2+)</name>
        <dbReference type="ChEBI" id="CHEBI:29035"/>
    </ligand>
</feature>
<dbReference type="PROSITE" id="PS50979">
    <property type="entry name" value="BC"/>
    <property type="match status" value="1"/>
</dbReference>
<evidence type="ECO:0000259" key="19">
    <source>
        <dbReference type="PROSITE" id="PS50991"/>
    </source>
</evidence>
<dbReference type="PROSITE" id="PS50991">
    <property type="entry name" value="PYR_CT"/>
    <property type="match status" value="1"/>
</dbReference>
<keyword evidence="6 14" id="KW-0479">Metal-binding</keyword>
<evidence type="ECO:0000256" key="9">
    <source>
        <dbReference type="ARBA" id="ARBA00023267"/>
    </source>
</evidence>
<gene>
    <name evidence="20" type="ORF">GCM10011354_00470</name>
</gene>
<dbReference type="EMBL" id="BMHA01000001">
    <property type="protein sequence ID" value="GGI02472.1"/>
    <property type="molecule type" value="Genomic_DNA"/>
</dbReference>
<feature type="modified residue" description="N6-carboxylysine" evidence="15">
    <location>
        <position position="708"/>
    </location>
</feature>
<evidence type="ECO:0000256" key="2">
    <source>
        <dbReference type="ARBA" id="ARBA00004742"/>
    </source>
</evidence>
<dbReference type="InterPro" id="IPR005479">
    <property type="entry name" value="CPAse_ATP-bd"/>
</dbReference>
<dbReference type="Pfam" id="PF00682">
    <property type="entry name" value="HMGL-like"/>
    <property type="match status" value="1"/>
</dbReference>
<dbReference type="Pfam" id="PF02436">
    <property type="entry name" value="PYC_OADA"/>
    <property type="match status" value="1"/>
</dbReference>
<dbReference type="InterPro" id="IPR005930">
    <property type="entry name" value="Pyruv_COase"/>
</dbReference>
<dbReference type="Pfam" id="PF00364">
    <property type="entry name" value="Biotin_lipoyl"/>
    <property type="match status" value="1"/>
</dbReference>
<dbReference type="InterPro" id="IPR000891">
    <property type="entry name" value="PYR_CT"/>
</dbReference>
<dbReference type="InterPro" id="IPR016185">
    <property type="entry name" value="PreATP-grasp_dom_sf"/>
</dbReference>
<feature type="domain" description="Pyruvate carboxyltransferase" evidence="19">
    <location>
        <begin position="530"/>
        <end position="798"/>
    </location>
</feature>
<dbReference type="InterPro" id="IPR005482">
    <property type="entry name" value="Biotin_COase_C"/>
</dbReference>
<keyword evidence="9 11" id="KW-0092">Biotin</keyword>
<evidence type="ECO:0000313" key="21">
    <source>
        <dbReference type="Proteomes" id="UP000650511"/>
    </source>
</evidence>
<dbReference type="PROSITE" id="PS00867">
    <property type="entry name" value="CPSASE_2"/>
    <property type="match status" value="1"/>
</dbReference>
<dbReference type="SUPFAM" id="SSF52440">
    <property type="entry name" value="PreATP-grasp domain"/>
    <property type="match status" value="1"/>
</dbReference>
<feature type="active site" evidence="12">
    <location>
        <position position="291"/>
    </location>
</feature>
<comment type="cofactor">
    <cofactor evidence="1 11">
        <name>biotin</name>
        <dbReference type="ChEBI" id="CHEBI:57586"/>
    </cofactor>
</comment>
<dbReference type="SMART" id="SM00878">
    <property type="entry name" value="Biotin_carb_C"/>
    <property type="match status" value="1"/>
</dbReference>
<feature type="binding site" evidence="14">
    <location>
        <position position="737"/>
    </location>
    <ligand>
        <name>Mn(2+)</name>
        <dbReference type="ChEBI" id="CHEBI:29035"/>
    </ligand>
</feature>
<dbReference type="InterPro" id="IPR055268">
    <property type="entry name" value="PCB-like"/>
</dbReference>
<protein>
    <recommendedName>
        <fullName evidence="3 11">Pyruvate carboxylase</fullName>
        <ecNumber evidence="3 11">6.4.1.1</ecNumber>
    </recommendedName>
</protein>
<sequence length="1136" mass="120886">MDKLLVANRGEIAVRIMRAANELDIRTVAVYSHEDRSSLHRLKADESYAIGDAGHPVRSYLDIEAIVGLAERVGADALHPGYGFLSESADLAEACARAGVTFVGPTPATLRLTGDKTRARDSAAAAGLPVLRASAPVAGGSDAVDAAADLGYPVFVKAAAGGGGRGLRRVTDPGELVSAVETAIREAEGAFGDPTVFLEQAMIRPRHIEVQILGDAAGNIIHLFERDCSVQRRHQKVIEVAPAPALAAELRERLWQDAVTFGRATSYENAGTVEFLVDEAGDHRFIEMNPRIQVEHTVTEEVTDVDLVQTQLRLADGASLPELGLEQEAVRCRGTAIQCRITTEDPANDFRPDLGRVSAVRDVGGAGIRVDSASVEVGMEVTPYFDPLLVKLTARGPDLASAARRARRAVTEFRVRGVRSNTAFLAAVLSEPDFLEGRATTAFIDEHPALVRTAASGDRTSRLLEFLGWVTVNHPNGARPAGVTDPVPKLPVVTSRGTDAGPAEDAGSRVLLDRLGPDAFAAHLRERQSLAVTDTTYRDAHQSLLATRVRTFDLVTAARVQAGLLPGLFSHEVWGGATYDVALRFLHEDPWERLRQLRQASPDICLQMLLRGQNTVGYGTYPTPVVEAFVDEAVASGIDIFRVFDALNDADRMAPAIAAVVAAGRVAEGTLCYTGDMLDPAETTYDLDHYLGVADKLTVAGAQVLCVKDMAGLLRPPAAQVLVEALRERFAAPVHLHTHDTAGGQLATYLAAIDAGVDAVDGAIASMAGGTSQPSLAGIVAATDHTRRATGLDLATVGALEPYWEAVRALYAPFEAGLVAPTGRVYTHEIPGGQLSNLRQQAAAMGLADRFEEIEELYARCSRLLGRPIKVTPTSKVVGDLALYLASANIDPDLLQDQPERFDLPESVLNYLRGDLGEPPGGWPEPFRSRVLDAHGRSVTGQQPDADVLRKVKAGSERQSALSHLLFPGPATEYVRHLEAYGDVSVLPTAAFLYGLEVGEEVGVDLGAGVRLYVELEAVTSADERGIRTVVLRVNGQTRFVEVLDEAVGGQRPSVVRADPSDASQVAAPVTGVVTVDVGEGDRVDRGQRLATIEAMKMESAVGAQITGTVVTLAASSGDHVEAGDLLMILGPTDDG</sequence>
<comment type="pathway">
    <text evidence="2">Carbohydrate biosynthesis; gluconeogenesis.</text>
</comment>
<dbReference type="FunFam" id="3.20.20.70:FF:000033">
    <property type="entry name" value="Pyruvate carboxylase"/>
    <property type="match status" value="1"/>
</dbReference>
<dbReference type="Gene3D" id="3.20.20.70">
    <property type="entry name" value="Aldolase class I"/>
    <property type="match status" value="1"/>
</dbReference>
<dbReference type="SUPFAM" id="SSF51246">
    <property type="entry name" value="Rudiment single hybrid motif"/>
    <property type="match status" value="1"/>
</dbReference>
<evidence type="ECO:0000256" key="15">
    <source>
        <dbReference type="PIRSR" id="PIRSR001594-4"/>
    </source>
</evidence>
<organism evidence="20 21">
    <name type="scientific">Egicoccus halophilus</name>
    <dbReference type="NCBI Taxonomy" id="1670830"/>
    <lineage>
        <taxon>Bacteria</taxon>
        <taxon>Bacillati</taxon>
        <taxon>Actinomycetota</taxon>
        <taxon>Nitriliruptoria</taxon>
        <taxon>Egicoccales</taxon>
        <taxon>Egicoccaceae</taxon>
        <taxon>Egicoccus</taxon>
    </lineage>
</organism>
<dbReference type="GO" id="GO:0004736">
    <property type="term" value="F:pyruvate carboxylase activity"/>
    <property type="evidence" value="ECO:0007669"/>
    <property type="project" value="UniProtKB-EC"/>
</dbReference>
<dbReference type="InterPro" id="IPR013785">
    <property type="entry name" value="Aldolase_TIM"/>
</dbReference>
<dbReference type="Gene3D" id="2.40.50.100">
    <property type="match status" value="1"/>
</dbReference>
<dbReference type="Proteomes" id="UP000650511">
    <property type="component" value="Unassembled WGS sequence"/>
</dbReference>
<dbReference type="PANTHER" id="PTHR43778">
    <property type="entry name" value="PYRUVATE CARBOXYLASE"/>
    <property type="match status" value="1"/>
</dbReference>
<feature type="binding site" evidence="13">
    <location>
        <position position="199"/>
    </location>
    <ligand>
        <name>ATP</name>
        <dbReference type="ChEBI" id="CHEBI:30616"/>
    </ligand>
</feature>
<evidence type="ECO:0000256" key="7">
    <source>
        <dbReference type="ARBA" id="ARBA00022741"/>
    </source>
</evidence>
<evidence type="ECO:0000259" key="17">
    <source>
        <dbReference type="PROSITE" id="PS50975"/>
    </source>
</evidence>
<dbReference type="AlphaFoldDB" id="A0A8J3EW24"/>
<evidence type="ECO:0000259" key="16">
    <source>
        <dbReference type="PROSITE" id="PS50968"/>
    </source>
</evidence>
<dbReference type="EC" id="6.4.1.1" evidence="3 11"/>
<feature type="binding site" evidence="13">
    <location>
        <position position="234"/>
    </location>
    <ligand>
        <name>ATP</name>
        <dbReference type="ChEBI" id="CHEBI:30616"/>
    </ligand>
</feature>
<dbReference type="PROSITE" id="PS50975">
    <property type="entry name" value="ATP_GRASP"/>
    <property type="match status" value="1"/>
</dbReference>
<dbReference type="CDD" id="cd07937">
    <property type="entry name" value="DRE_TIM_PC_TC_5S"/>
    <property type="match status" value="1"/>
</dbReference>
<feature type="binding site" evidence="13">
    <location>
        <position position="611"/>
    </location>
    <ligand>
        <name>substrate</name>
    </ligand>
</feature>
<dbReference type="GO" id="GO:0046872">
    <property type="term" value="F:metal ion binding"/>
    <property type="evidence" value="ECO:0007669"/>
    <property type="project" value="UniProtKB-KW"/>
</dbReference>
<dbReference type="Pfam" id="PF02786">
    <property type="entry name" value="CPSase_L_D2"/>
    <property type="match status" value="1"/>
</dbReference>
<evidence type="ECO:0000256" key="3">
    <source>
        <dbReference type="ARBA" id="ARBA00013057"/>
    </source>
</evidence>
<keyword evidence="5 11" id="KW-0436">Ligase</keyword>
<dbReference type="InterPro" id="IPR003379">
    <property type="entry name" value="Carboxylase_cons_dom"/>
</dbReference>
<evidence type="ECO:0000256" key="5">
    <source>
        <dbReference type="ARBA" id="ARBA00022598"/>
    </source>
</evidence>
<dbReference type="InterPro" id="IPR011054">
    <property type="entry name" value="Rudment_hybrid_motif"/>
</dbReference>
<feature type="binding site" evidence="14">
    <location>
        <position position="539"/>
    </location>
    <ligand>
        <name>Mn(2+)</name>
        <dbReference type="ChEBI" id="CHEBI:29035"/>
    </ligand>
</feature>
<dbReference type="NCBIfam" id="NF006761">
    <property type="entry name" value="PRK09282.1"/>
    <property type="match status" value="1"/>
</dbReference>
<evidence type="ECO:0000256" key="8">
    <source>
        <dbReference type="ARBA" id="ARBA00022840"/>
    </source>
</evidence>
<dbReference type="OrthoDB" id="9760256at2"/>
<dbReference type="InterPro" id="IPR011764">
    <property type="entry name" value="Biotin_carboxylation_dom"/>
</dbReference>
<dbReference type="Pfam" id="PF00289">
    <property type="entry name" value="Biotin_carb_N"/>
    <property type="match status" value="1"/>
</dbReference>
<feature type="modified residue" description="N6-biotinyllysine" evidence="15">
    <location>
        <position position="1097"/>
    </location>
</feature>
<dbReference type="FunFam" id="3.40.50.20:FF:000010">
    <property type="entry name" value="Propionyl-CoA carboxylase subunit alpha"/>
    <property type="match status" value="1"/>
</dbReference>
<keyword evidence="20" id="KW-0670">Pyruvate</keyword>
<dbReference type="UniPathway" id="UPA00138"/>
<dbReference type="RefSeq" id="WP_130648112.1">
    <property type="nucleotide sequence ID" value="NZ_BMHA01000001.1"/>
</dbReference>
<feature type="domain" description="ATP-grasp" evidence="17">
    <location>
        <begin position="120"/>
        <end position="316"/>
    </location>
</feature>
<name>A0A8J3EW24_9ACTN</name>
<dbReference type="InterPro" id="IPR005481">
    <property type="entry name" value="BC-like_N"/>
</dbReference>
<feature type="binding site" evidence="13">
    <location>
        <position position="872"/>
    </location>
    <ligand>
        <name>substrate</name>
    </ligand>
</feature>
<dbReference type="PIRSF" id="PIRSF001594">
    <property type="entry name" value="Pyruv_carbox"/>
    <property type="match status" value="1"/>
</dbReference>
<feature type="binding site" evidence="14">
    <location>
        <position position="739"/>
    </location>
    <ligand>
        <name>Mn(2+)</name>
        <dbReference type="ChEBI" id="CHEBI:29035"/>
    </ligand>
</feature>
<dbReference type="GO" id="GO:0005524">
    <property type="term" value="F:ATP binding"/>
    <property type="evidence" value="ECO:0007669"/>
    <property type="project" value="UniProtKB-UniRule"/>
</dbReference>
<keyword evidence="21" id="KW-1185">Reference proteome</keyword>